<accession>A0ABQ7TU69</accession>
<dbReference type="EMBL" id="JAIVGD010000028">
    <property type="protein sequence ID" value="KAH0738096.1"/>
    <property type="molecule type" value="Genomic_DNA"/>
</dbReference>
<name>A0ABQ7TU69_SOLTU</name>
<evidence type="ECO:0000313" key="1">
    <source>
        <dbReference type="EMBL" id="KAH0738096.1"/>
    </source>
</evidence>
<dbReference type="Proteomes" id="UP000826656">
    <property type="component" value="Unassembled WGS sequence"/>
</dbReference>
<comment type="caution">
    <text evidence="1">The sequence shown here is derived from an EMBL/GenBank/DDBJ whole genome shotgun (WGS) entry which is preliminary data.</text>
</comment>
<organism evidence="1 2">
    <name type="scientific">Solanum tuberosum</name>
    <name type="common">Potato</name>
    <dbReference type="NCBI Taxonomy" id="4113"/>
    <lineage>
        <taxon>Eukaryota</taxon>
        <taxon>Viridiplantae</taxon>
        <taxon>Streptophyta</taxon>
        <taxon>Embryophyta</taxon>
        <taxon>Tracheophyta</taxon>
        <taxon>Spermatophyta</taxon>
        <taxon>Magnoliopsida</taxon>
        <taxon>eudicotyledons</taxon>
        <taxon>Gunneridae</taxon>
        <taxon>Pentapetalae</taxon>
        <taxon>asterids</taxon>
        <taxon>lamiids</taxon>
        <taxon>Solanales</taxon>
        <taxon>Solanaceae</taxon>
        <taxon>Solanoideae</taxon>
        <taxon>Solaneae</taxon>
        <taxon>Solanum</taxon>
    </lineage>
</organism>
<sequence length="74" mass="8408">MEDCKLMNTPMNQKEKLMKDDGSDKVDEVGYKSMVGCLMSLPRDPTFCKQFGKSQNFKLQGYSNSDWTGSDDDI</sequence>
<keyword evidence="2" id="KW-1185">Reference proteome</keyword>
<gene>
    <name evidence="1" type="ORF">KY290_036801</name>
</gene>
<evidence type="ECO:0000313" key="2">
    <source>
        <dbReference type="Proteomes" id="UP000826656"/>
    </source>
</evidence>
<proteinExistence type="predicted"/>
<protein>
    <submittedName>
        <fullName evidence="1">Uncharacterized protein</fullName>
    </submittedName>
</protein>
<reference evidence="1 2" key="1">
    <citation type="journal article" date="2021" name="bioRxiv">
        <title>Chromosome-scale and haplotype-resolved genome assembly of a tetraploid potato cultivar.</title>
        <authorList>
            <person name="Sun H."/>
            <person name="Jiao W.-B."/>
            <person name="Krause K."/>
            <person name="Campoy J.A."/>
            <person name="Goel M."/>
            <person name="Folz-Donahue K."/>
            <person name="Kukat C."/>
            <person name="Huettel B."/>
            <person name="Schneeberger K."/>
        </authorList>
    </citation>
    <scope>NUCLEOTIDE SEQUENCE [LARGE SCALE GENOMIC DNA]</scope>
    <source>
        <strain evidence="1">SolTubOtavaFocal</strain>
        <tissue evidence="1">Leaves</tissue>
    </source>
</reference>